<evidence type="ECO:0000313" key="2">
    <source>
        <dbReference type="Proteomes" id="UP001062846"/>
    </source>
</evidence>
<dbReference type="EMBL" id="CM046391">
    <property type="protein sequence ID" value="KAI8558415.1"/>
    <property type="molecule type" value="Genomic_DNA"/>
</dbReference>
<gene>
    <name evidence="1" type="ORF">RHMOL_Rhmol04G0090600</name>
</gene>
<reference evidence="1" key="1">
    <citation type="submission" date="2022-02" db="EMBL/GenBank/DDBJ databases">
        <title>Plant Genome Project.</title>
        <authorList>
            <person name="Zhang R.-G."/>
        </authorList>
    </citation>
    <scope>NUCLEOTIDE SEQUENCE</scope>
    <source>
        <strain evidence="1">AT1</strain>
    </source>
</reference>
<comment type="caution">
    <text evidence="1">The sequence shown here is derived from an EMBL/GenBank/DDBJ whole genome shotgun (WGS) entry which is preliminary data.</text>
</comment>
<sequence>MRTCTNQSTPVHATYVDTGTLRIRLNAPMSGFARTGNNEITVSVNDAEKCGIDPQDAQQTLEIAEANLKKAEGNRQE</sequence>
<accession>A0ACC0NYX7</accession>
<protein>
    <submittedName>
        <fullName evidence="1">Uncharacterized protein</fullName>
    </submittedName>
</protein>
<evidence type="ECO:0000313" key="1">
    <source>
        <dbReference type="EMBL" id="KAI8558415.1"/>
    </source>
</evidence>
<keyword evidence="2" id="KW-1185">Reference proteome</keyword>
<dbReference type="Proteomes" id="UP001062846">
    <property type="component" value="Chromosome 4"/>
</dbReference>
<name>A0ACC0NYX7_RHOML</name>
<organism evidence="1 2">
    <name type="scientific">Rhododendron molle</name>
    <name type="common">Chinese azalea</name>
    <name type="synonym">Azalea mollis</name>
    <dbReference type="NCBI Taxonomy" id="49168"/>
    <lineage>
        <taxon>Eukaryota</taxon>
        <taxon>Viridiplantae</taxon>
        <taxon>Streptophyta</taxon>
        <taxon>Embryophyta</taxon>
        <taxon>Tracheophyta</taxon>
        <taxon>Spermatophyta</taxon>
        <taxon>Magnoliopsida</taxon>
        <taxon>eudicotyledons</taxon>
        <taxon>Gunneridae</taxon>
        <taxon>Pentapetalae</taxon>
        <taxon>asterids</taxon>
        <taxon>Ericales</taxon>
        <taxon>Ericaceae</taxon>
        <taxon>Ericoideae</taxon>
        <taxon>Rhodoreae</taxon>
        <taxon>Rhododendron</taxon>
    </lineage>
</organism>
<proteinExistence type="predicted"/>